<feature type="domain" description="Isochorismatase-like" evidence="2">
    <location>
        <begin position="9"/>
        <end position="182"/>
    </location>
</feature>
<evidence type="ECO:0000259" key="2">
    <source>
        <dbReference type="Pfam" id="PF00857"/>
    </source>
</evidence>
<evidence type="ECO:0000313" key="6">
    <source>
        <dbReference type="Proteomes" id="UP000050515"/>
    </source>
</evidence>
<dbReference type="PATRIC" id="fig|507754.4.peg.1562"/>
<protein>
    <submittedName>
        <fullName evidence="3">Isochorismatase</fullName>
    </submittedName>
</protein>
<dbReference type="Proteomes" id="UP000050515">
    <property type="component" value="Unassembled WGS sequence"/>
</dbReference>
<gene>
    <name evidence="4" type="ORF">AOG54_07290</name>
    <name evidence="3" type="ORF">SE19_00400</name>
</gene>
<dbReference type="GO" id="GO:0016787">
    <property type="term" value="F:hydrolase activity"/>
    <property type="evidence" value="ECO:0007669"/>
    <property type="project" value="UniProtKB-KW"/>
</dbReference>
<dbReference type="InterPro" id="IPR050272">
    <property type="entry name" value="Isochorismatase-like_hydrls"/>
</dbReference>
<dbReference type="OrthoDB" id="56796at2157"/>
<dbReference type="EMBL" id="LKBG01000011">
    <property type="protein sequence ID" value="KQB36543.1"/>
    <property type="molecule type" value="Genomic_DNA"/>
</dbReference>
<organism evidence="3 6">
    <name type="scientific">Acidiplasma aeolicum</name>
    <dbReference type="NCBI Taxonomy" id="507754"/>
    <lineage>
        <taxon>Archaea</taxon>
        <taxon>Methanobacteriati</taxon>
        <taxon>Thermoplasmatota</taxon>
        <taxon>Thermoplasmata</taxon>
        <taxon>Thermoplasmatales</taxon>
        <taxon>Ferroplasmaceae</taxon>
        <taxon>Acidiplasma</taxon>
    </lineage>
</organism>
<name>A0A0P9F639_9ARCH</name>
<dbReference type="SUPFAM" id="SSF52499">
    <property type="entry name" value="Isochorismatase-like hydrolases"/>
    <property type="match status" value="1"/>
</dbReference>
<dbReference type="RefSeq" id="WP_048102014.1">
    <property type="nucleotide sequence ID" value="NZ_JBBYJF010000001.1"/>
</dbReference>
<reference evidence="3 6" key="1">
    <citation type="submission" date="2015-09" db="EMBL/GenBank/DDBJ databases">
        <title>Draft genome sequence of Acidiplasma aeolicum DSM 18409.</title>
        <authorList>
            <person name="Hemp J."/>
        </authorList>
    </citation>
    <scope>NUCLEOTIDE SEQUENCE [LARGE SCALE GENOMIC DNA]</scope>
    <source>
        <strain evidence="3 6">V</strain>
    </source>
</reference>
<dbReference type="InterPro" id="IPR000868">
    <property type="entry name" value="Isochorismatase-like_dom"/>
</dbReference>
<dbReference type="GeneID" id="84221992"/>
<evidence type="ECO:0000313" key="3">
    <source>
        <dbReference type="EMBL" id="KPV47587.1"/>
    </source>
</evidence>
<dbReference type="Pfam" id="PF00857">
    <property type="entry name" value="Isochorismatase"/>
    <property type="match status" value="1"/>
</dbReference>
<dbReference type="PANTHER" id="PTHR43540">
    <property type="entry name" value="PEROXYUREIDOACRYLATE/UREIDOACRYLATE AMIDOHYDROLASE-RELATED"/>
    <property type="match status" value="1"/>
</dbReference>
<proteinExistence type="predicted"/>
<keyword evidence="5" id="KW-1185">Reference proteome</keyword>
<accession>A0A0P9F639</accession>
<dbReference type="Proteomes" id="UP000050320">
    <property type="component" value="Unassembled WGS sequence"/>
</dbReference>
<keyword evidence="1" id="KW-0378">Hydrolase</keyword>
<dbReference type="EMBL" id="LJCQ01000034">
    <property type="protein sequence ID" value="KPV47587.1"/>
    <property type="molecule type" value="Genomic_DNA"/>
</dbReference>
<dbReference type="PANTHER" id="PTHR43540:SF3">
    <property type="entry name" value="ENTEROBACTIN SYNTHASE COMPONENT B"/>
    <property type="match status" value="1"/>
</dbReference>
<evidence type="ECO:0000313" key="5">
    <source>
        <dbReference type="Proteomes" id="UP000050320"/>
    </source>
</evidence>
<reference evidence="4 5" key="2">
    <citation type="submission" date="2015-09" db="EMBL/GenBank/DDBJ databases">
        <title>Heavy metals and arsenic resistance mechanisms in polyextremophilic archaea of the family Ferroplasmaceae.</title>
        <authorList>
            <person name="Bulaev A.G."/>
            <person name="Kanygina A.V."/>
        </authorList>
    </citation>
    <scope>NUCLEOTIDE SEQUENCE [LARGE SCALE GENOMIC DNA]</scope>
    <source>
        <strain evidence="4 5">VT</strain>
    </source>
</reference>
<evidence type="ECO:0000256" key="1">
    <source>
        <dbReference type="ARBA" id="ARBA00022801"/>
    </source>
</evidence>
<dbReference type="Gene3D" id="3.40.50.850">
    <property type="entry name" value="Isochorismatase-like"/>
    <property type="match status" value="1"/>
</dbReference>
<evidence type="ECO:0000313" key="4">
    <source>
        <dbReference type="EMBL" id="KQB36543.1"/>
    </source>
</evidence>
<comment type="caution">
    <text evidence="3">The sequence shown here is derived from an EMBL/GenBank/DDBJ whole genome shotgun (WGS) entry which is preliminary data.</text>
</comment>
<dbReference type="InterPro" id="IPR036380">
    <property type="entry name" value="Isochorismatase-like_sf"/>
</dbReference>
<sequence length="189" mass="22734">MISPEDSIIIMENYSRDFFRNVFSKMEFIMAVDYLKNFVNKYDVPVLFTERPFKYITGNEEINMFIKKMNERKENSKMPESPMDKKFLSDFERALIPENVVHVKKEDIFYNTNVEDLIRQHKRNTVLLCGFFTETDIFLSSYESYIREFNTYVISDATSTYSERLYFQSLEMISQMVNVIDTRDMEKMF</sequence>
<dbReference type="AlphaFoldDB" id="A0A0P9F639"/>